<evidence type="ECO:0000256" key="2">
    <source>
        <dbReference type="ARBA" id="ARBA00023015"/>
    </source>
</evidence>
<accession>A0AAD8HV40</accession>
<evidence type="ECO:0000313" key="11">
    <source>
        <dbReference type="Proteomes" id="UP001237642"/>
    </source>
</evidence>
<proteinExistence type="inferred from homology"/>
<reference evidence="10" key="1">
    <citation type="submission" date="2023-02" db="EMBL/GenBank/DDBJ databases">
        <title>Genome of toxic invasive species Heracleum sosnowskyi carries increased number of genes despite the absence of recent whole-genome duplications.</title>
        <authorList>
            <person name="Schelkunov M."/>
            <person name="Shtratnikova V."/>
            <person name="Makarenko M."/>
            <person name="Klepikova A."/>
            <person name="Omelchenko D."/>
            <person name="Novikova G."/>
            <person name="Obukhova E."/>
            <person name="Bogdanov V."/>
            <person name="Penin A."/>
            <person name="Logacheva M."/>
        </authorList>
    </citation>
    <scope>NUCLEOTIDE SEQUENCE</scope>
    <source>
        <strain evidence="10">Hsosn_3</strain>
        <tissue evidence="10">Leaf</tissue>
    </source>
</reference>
<gene>
    <name evidence="10" type="ORF">POM88_029091</name>
</gene>
<dbReference type="GO" id="GO:0003677">
    <property type="term" value="F:DNA binding"/>
    <property type="evidence" value="ECO:0007669"/>
    <property type="project" value="UniProtKB-KW"/>
</dbReference>
<feature type="compositionally biased region" description="Polar residues" evidence="9">
    <location>
        <begin position="93"/>
        <end position="105"/>
    </location>
</feature>
<keyword evidence="11" id="KW-1185">Reference proteome</keyword>
<comment type="subcellular location">
    <subcellularLocation>
        <location evidence="1 8">Nucleus</location>
    </subcellularLocation>
</comment>
<keyword evidence="6 8" id="KW-0539">Nucleus</keyword>
<comment type="function">
    <text evidence="8">Component of the sequence-specific heterotrimeric transcription factor (NF-Y) which specifically recognizes a 5'-CCAAT-3' box motif found in the promoters of its target genes.</text>
</comment>
<evidence type="ECO:0000256" key="7">
    <source>
        <dbReference type="ARBA" id="ARBA00025911"/>
    </source>
</evidence>
<keyword evidence="4" id="KW-0010">Activator</keyword>
<reference evidence="10" key="2">
    <citation type="submission" date="2023-05" db="EMBL/GenBank/DDBJ databases">
        <authorList>
            <person name="Schelkunov M.I."/>
        </authorList>
    </citation>
    <scope>NUCLEOTIDE SEQUENCE</scope>
    <source>
        <strain evidence="10">Hsosn_3</strain>
        <tissue evidence="10">Leaf</tissue>
    </source>
</reference>
<keyword evidence="3 8" id="KW-0238">DNA-binding</keyword>
<comment type="caution">
    <text evidence="10">The sequence shown here is derived from an EMBL/GenBank/DDBJ whole genome shotgun (WGS) entry which is preliminary data.</text>
</comment>
<dbReference type="AlphaFoldDB" id="A0AAD8HV40"/>
<dbReference type="Gene3D" id="6.10.250.2430">
    <property type="match status" value="1"/>
</dbReference>
<dbReference type="PROSITE" id="PS51152">
    <property type="entry name" value="NFYA_HAP2_2"/>
    <property type="match status" value="1"/>
</dbReference>
<keyword evidence="2 8" id="KW-0805">Transcription regulation</keyword>
<evidence type="ECO:0000256" key="5">
    <source>
        <dbReference type="ARBA" id="ARBA00023163"/>
    </source>
</evidence>
<evidence type="ECO:0000256" key="6">
    <source>
        <dbReference type="ARBA" id="ARBA00023242"/>
    </source>
</evidence>
<dbReference type="GO" id="GO:0003700">
    <property type="term" value="F:DNA-binding transcription factor activity"/>
    <property type="evidence" value="ECO:0007669"/>
    <property type="project" value="UniProtKB-UniRule"/>
</dbReference>
<dbReference type="GO" id="GO:0016602">
    <property type="term" value="C:CCAAT-binding factor complex"/>
    <property type="evidence" value="ECO:0007669"/>
    <property type="project" value="InterPro"/>
</dbReference>
<feature type="region of interest" description="Disordered" evidence="9">
    <location>
        <begin position="205"/>
        <end position="272"/>
    </location>
</feature>
<evidence type="ECO:0000256" key="8">
    <source>
        <dbReference type="RuleBase" id="RU367155"/>
    </source>
</evidence>
<dbReference type="Pfam" id="PF02045">
    <property type="entry name" value="CBFB_NFYA"/>
    <property type="match status" value="1"/>
</dbReference>
<evidence type="ECO:0000256" key="1">
    <source>
        <dbReference type="ARBA" id="ARBA00004123"/>
    </source>
</evidence>
<protein>
    <recommendedName>
        <fullName evidence="8">Nuclear transcription factor Y subunit</fullName>
    </recommendedName>
</protein>
<dbReference type="PRINTS" id="PR00616">
    <property type="entry name" value="CCAATSUBUNTB"/>
</dbReference>
<comment type="subunit">
    <text evidence="7">Heterotrimeric transcription factor composed of three components, NF-YA, NF-YB and NF-YC. NF-YB and NF-YC must interact and dimerize for NF-YA association and DNA binding.</text>
</comment>
<feature type="compositionally biased region" description="Basic and acidic residues" evidence="9">
    <location>
        <begin position="229"/>
        <end position="246"/>
    </location>
</feature>
<dbReference type="Proteomes" id="UP001237642">
    <property type="component" value="Unassembled WGS sequence"/>
</dbReference>
<dbReference type="EMBL" id="JAUIZM010000007">
    <property type="protein sequence ID" value="KAK1372898.1"/>
    <property type="molecule type" value="Genomic_DNA"/>
</dbReference>
<organism evidence="10 11">
    <name type="scientific">Heracleum sosnowskyi</name>
    <dbReference type="NCBI Taxonomy" id="360622"/>
    <lineage>
        <taxon>Eukaryota</taxon>
        <taxon>Viridiplantae</taxon>
        <taxon>Streptophyta</taxon>
        <taxon>Embryophyta</taxon>
        <taxon>Tracheophyta</taxon>
        <taxon>Spermatophyta</taxon>
        <taxon>Magnoliopsida</taxon>
        <taxon>eudicotyledons</taxon>
        <taxon>Gunneridae</taxon>
        <taxon>Pentapetalae</taxon>
        <taxon>asterids</taxon>
        <taxon>campanulids</taxon>
        <taxon>Apiales</taxon>
        <taxon>Apiaceae</taxon>
        <taxon>Apioideae</taxon>
        <taxon>apioid superclade</taxon>
        <taxon>Tordylieae</taxon>
        <taxon>Tordyliinae</taxon>
        <taxon>Heracleum</taxon>
    </lineage>
</organism>
<dbReference type="PROSITE" id="PS00686">
    <property type="entry name" value="NFYA_HAP2_1"/>
    <property type="match status" value="1"/>
</dbReference>
<feature type="region of interest" description="Disordered" evidence="9">
    <location>
        <begin position="1"/>
        <end position="105"/>
    </location>
</feature>
<keyword evidence="5 8" id="KW-0804">Transcription</keyword>
<evidence type="ECO:0000256" key="4">
    <source>
        <dbReference type="ARBA" id="ARBA00023159"/>
    </source>
</evidence>
<dbReference type="InterPro" id="IPR001289">
    <property type="entry name" value="NFYA"/>
</dbReference>
<dbReference type="PANTHER" id="PTHR12632">
    <property type="entry name" value="TRANSCRIPTION FACTOR NF-Y ALPHA-RELATED"/>
    <property type="match status" value="1"/>
</dbReference>
<sequence>MHPASKSGKRVEVDPYNIPQSTLCSEPWWHNSGYNTVPPTMIQRNASETSSVEQSADGMSKSDGGQNEDDENATKDSQNNAPMHSGLDGNFGQEHQSQHVTSSAPLKNDASLTQAPQLELVGHSIACSNAYYDPYYYGGMMAAYGQPMVHPHLVDMHQTRMPLHLDMAQEPVYVNAKQYHGILRRRQSRAKAELEKKLIKDRKFQPYLHESRHQHAIRRARASGGRFAKKSDVDDSKKSKEAKDNGKNSVPAASAQSFSSSGSEPLPSDSNLNYYQEARGSEINAQTYVNDGGMYRNQEGATSIVQQHWGNIRSDQAQQRATAMH</sequence>
<feature type="compositionally biased region" description="Low complexity" evidence="9">
    <location>
        <begin position="249"/>
        <end position="270"/>
    </location>
</feature>
<feature type="compositionally biased region" description="Polar residues" evidence="9">
    <location>
        <begin position="32"/>
        <end position="54"/>
    </location>
</feature>
<dbReference type="SMART" id="SM00521">
    <property type="entry name" value="CBF"/>
    <property type="match status" value="1"/>
</dbReference>
<name>A0AAD8HV40_9APIA</name>
<comment type="similarity">
    <text evidence="8">Belongs to the NFYA/HAP2 subunit family.</text>
</comment>
<dbReference type="InterPro" id="IPR018362">
    <property type="entry name" value="CCAAT-binding_factor_CS"/>
</dbReference>
<evidence type="ECO:0000313" key="10">
    <source>
        <dbReference type="EMBL" id="KAK1372898.1"/>
    </source>
</evidence>
<evidence type="ECO:0000256" key="9">
    <source>
        <dbReference type="SAM" id="MobiDB-lite"/>
    </source>
</evidence>
<evidence type="ECO:0000256" key="3">
    <source>
        <dbReference type="ARBA" id="ARBA00023125"/>
    </source>
</evidence>